<evidence type="ECO:0000313" key="3">
    <source>
        <dbReference type="Proteomes" id="UP001589698"/>
    </source>
</evidence>
<gene>
    <name evidence="2" type="ORF">ACFFJG_01145</name>
</gene>
<feature type="domain" description="Aminoglycoside phosphotransferase" evidence="1">
    <location>
        <begin position="26"/>
        <end position="234"/>
    </location>
</feature>
<sequence>MQPATRTSTHAVSIGATTVRKRYITDHEAEADREWACLTLLAEHAPGLAPRPLGREDDDRPVVVMERLPGAHLAPRPMSGEQTRALGAALRRLYDVPLGAVEAAGIGPRTYGPAEMVAVLTPWLGGDHDLEPCRDPVLVADAVAAAREYVADAGLPEPRTTCLGIADLNPANVLWDGRVARLVDFEDAGLSEPAYELADHVEHLGSRLPGVYDAAALAGAVGLDADGRERMEAYRPLFGAFWLAMLLPGRGSWRRNPPGTTEDQAAHFMALAGHH</sequence>
<dbReference type="Proteomes" id="UP001589698">
    <property type="component" value="Unassembled WGS sequence"/>
</dbReference>
<dbReference type="SUPFAM" id="SSF56112">
    <property type="entry name" value="Protein kinase-like (PK-like)"/>
    <property type="match status" value="1"/>
</dbReference>
<comment type="caution">
    <text evidence="2">The sequence shown here is derived from an EMBL/GenBank/DDBJ whole genome shotgun (WGS) entry which is preliminary data.</text>
</comment>
<accession>A0ABV6DWT2</accession>
<name>A0ABV6DWT2_9ACTN</name>
<dbReference type="Gene3D" id="3.90.1200.10">
    <property type="match status" value="1"/>
</dbReference>
<keyword evidence="3" id="KW-1185">Reference proteome</keyword>
<dbReference type="Pfam" id="PF01636">
    <property type="entry name" value="APH"/>
    <property type="match status" value="1"/>
</dbReference>
<reference evidence="2 3" key="1">
    <citation type="submission" date="2024-09" db="EMBL/GenBank/DDBJ databases">
        <authorList>
            <person name="Sun Q."/>
            <person name="Mori K."/>
        </authorList>
    </citation>
    <scope>NUCLEOTIDE SEQUENCE [LARGE SCALE GENOMIC DNA]</scope>
    <source>
        <strain evidence="2 3">CCM 8654</strain>
    </source>
</reference>
<keyword evidence="2" id="KW-0808">Transferase</keyword>
<evidence type="ECO:0000313" key="2">
    <source>
        <dbReference type="EMBL" id="MFC0221069.1"/>
    </source>
</evidence>
<proteinExistence type="predicted"/>
<evidence type="ECO:0000259" key="1">
    <source>
        <dbReference type="Pfam" id="PF01636"/>
    </source>
</evidence>
<protein>
    <submittedName>
        <fullName evidence="2">Aminoglycoside phosphotransferase family protein</fullName>
        <ecNumber evidence="2">2.7.1.-</ecNumber>
    </submittedName>
</protein>
<dbReference type="EC" id="2.7.1.-" evidence="2"/>
<dbReference type="InterPro" id="IPR011009">
    <property type="entry name" value="Kinase-like_dom_sf"/>
</dbReference>
<dbReference type="RefSeq" id="WP_378516778.1">
    <property type="nucleotide sequence ID" value="NZ_CBCSDI010000003.1"/>
</dbReference>
<dbReference type="GO" id="GO:0016740">
    <property type="term" value="F:transferase activity"/>
    <property type="evidence" value="ECO:0007669"/>
    <property type="project" value="UniProtKB-KW"/>
</dbReference>
<dbReference type="InterPro" id="IPR002575">
    <property type="entry name" value="Aminoglycoside_PTrfase"/>
</dbReference>
<organism evidence="2 3">
    <name type="scientific">Nocardioides zeicaulis</name>
    <dbReference type="NCBI Taxonomy" id="1776857"/>
    <lineage>
        <taxon>Bacteria</taxon>
        <taxon>Bacillati</taxon>
        <taxon>Actinomycetota</taxon>
        <taxon>Actinomycetes</taxon>
        <taxon>Propionibacteriales</taxon>
        <taxon>Nocardioidaceae</taxon>
        <taxon>Nocardioides</taxon>
    </lineage>
</organism>
<dbReference type="EMBL" id="JBHLXH010000001">
    <property type="protein sequence ID" value="MFC0221069.1"/>
    <property type="molecule type" value="Genomic_DNA"/>
</dbReference>